<evidence type="ECO:0000313" key="2">
    <source>
        <dbReference type="EMBL" id="CAI0446877.1"/>
    </source>
</evidence>
<accession>A0AAV0MJC3</accession>
<keyword evidence="1" id="KW-1133">Transmembrane helix</keyword>
<feature type="transmembrane region" description="Helical" evidence="1">
    <location>
        <begin position="38"/>
        <end position="61"/>
    </location>
</feature>
<protein>
    <submittedName>
        <fullName evidence="2">Uncharacterized protein</fullName>
    </submittedName>
</protein>
<proteinExistence type="predicted"/>
<sequence length="85" mass="9998">MLYPYESSFSSNENQRIWLSIKGEMIKMRKHGKVYNRMTSLVVLLTCMNITMIMMIVYVSWCLNNLEILYIKVRIKPGAHPKARA</sequence>
<keyword evidence="1" id="KW-0472">Membrane</keyword>
<dbReference type="EMBL" id="CAMGYJ010000007">
    <property type="protein sequence ID" value="CAI0446877.1"/>
    <property type="molecule type" value="Genomic_DNA"/>
</dbReference>
<dbReference type="AlphaFoldDB" id="A0AAV0MJC3"/>
<keyword evidence="3" id="KW-1185">Reference proteome</keyword>
<keyword evidence="1" id="KW-0812">Transmembrane</keyword>
<dbReference type="Proteomes" id="UP001154282">
    <property type="component" value="Unassembled WGS sequence"/>
</dbReference>
<name>A0AAV0MJC3_9ROSI</name>
<organism evidence="2 3">
    <name type="scientific">Linum tenue</name>
    <dbReference type="NCBI Taxonomy" id="586396"/>
    <lineage>
        <taxon>Eukaryota</taxon>
        <taxon>Viridiplantae</taxon>
        <taxon>Streptophyta</taxon>
        <taxon>Embryophyta</taxon>
        <taxon>Tracheophyta</taxon>
        <taxon>Spermatophyta</taxon>
        <taxon>Magnoliopsida</taxon>
        <taxon>eudicotyledons</taxon>
        <taxon>Gunneridae</taxon>
        <taxon>Pentapetalae</taxon>
        <taxon>rosids</taxon>
        <taxon>fabids</taxon>
        <taxon>Malpighiales</taxon>
        <taxon>Linaceae</taxon>
        <taxon>Linum</taxon>
    </lineage>
</organism>
<comment type="caution">
    <text evidence="2">The sequence shown here is derived from an EMBL/GenBank/DDBJ whole genome shotgun (WGS) entry which is preliminary data.</text>
</comment>
<reference evidence="2" key="1">
    <citation type="submission" date="2022-08" db="EMBL/GenBank/DDBJ databases">
        <authorList>
            <person name="Gutierrez-Valencia J."/>
        </authorList>
    </citation>
    <scope>NUCLEOTIDE SEQUENCE</scope>
</reference>
<gene>
    <name evidence="2" type="ORF">LITE_LOCUS29192</name>
</gene>
<evidence type="ECO:0000256" key="1">
    <source>
        <dbReference type="SAM" id="Phobius"/>
    </source>
</evidence>
<evidence type="ECO:0000313" key="3">
    <source>
        <dbReference type="Proteomes" id="UP001154282"/>
    </source>
</evidence>